<keyword evidence="5 7" id="KW-1133">Transmembrane helix</keyword>
<evidence type="ECO:0000313" key="9">
    <source>
        <dbReference type="EMBL" id="SHD75698.1"/>
    </source>
</evidence>
<dbReference type="GO" id="GO:0055085">
    <property type="term" value="P:transmembrane transport"/>
    <property type="evidence" value="ECO:0007669"/>
    <property type="project" value="InterPro"/>
</dbReference>
<feature type="transmembrane region" description="Helical" evidence="7">
    <location>
        <begin position="82"/>
        <end position="105"/>
    </location>
</feature>
<evidence type="ECO:0000256" key="2">
    <source>
        <dbReference type="ARBA" id="ARBA00022448"/>
    </source>
</evidence>
<dbReference type="Pfam" id="PF00528">
    <property type="entry name" value="BPD_transp_1"/>
    <property type="match status" value="1"/>
</dbReference>
<evidence type="ECO:0000256" key="1">
    <source>
        <dbReference type="ARBA" id="ARBA00004651"/>
    </source>
</evidence>
<dbReference type="HOGENOM" id="CLU_028518_1_1_9"/>
<proteinExistence type="inferred from homology"/>
<name>M1ZG69_9FIRM</name>
<dbReference type="InterPro" id="IPR035906">
    <property type="entry name" value="MetI-like_sf"/>
</dbReference>
<organism evidence="9 10">
    <name type="scientific">[Clostridium] ultunense Esp</name>
    <dbReference type="NCBI Taxonomy" id="1288971"/>
    <lineage>
        <taxon>Bacteria</taxon>
        <taxon>Bacillati</taxon>
        <taxon>Bacillota</taxon>
        <taxon>Tissierellia</taxon>
        <taxon>Tissierellales</taxon>
        <taxon>Tepidimicrobiaceae</taxon>
        <taxon>Schnuerera</taxon>
    </lineage>
</organism>
<dbReference type="SUPFAM" id="SSF161098">
    <property type="entry name" value="MetI-like"/>
    <property type="match status" value="1"/>
</dbReference>
<feature type="transmembrane region" description="Helical" evidence="7">
    <location>
        <begin position="15"/>
        <end position="35"/>
    </location>
</feature>
<keyword evidence="4 7" id="KW-0812">Transmembrane</keyword>
<evidence type="ECO:0000256" key="5">
    <source>
        <dbReference type="ARBA" id="ARBA00022989"/>
    </source>
</evidence>
<feature type="transmembrane region" description="Helical" evidence="7">
    <location>
        <begin position="112"/>
        <end position="133"/>
    </location>
</feature>
<sequence>MEKRRMKPSAFLRRYGRIIIAGTVLFLIVLVALFANKIATHDPYAIDMYNAKIRPNEEHIMGTDIYGRDIFSRVVHGTRVSLLVSASVNILSIIIGTIIGLLAGFYKKIDKVIMRIMEGISALPMILLAIVLVSVLGRGAINIIISITIVNLPGIARLVRSQVLSIKQIEYIESARAMGASNLRIIFKYVLPQCLSPLIIRFTNGLGSTILTEASLSFLGAGLDPRIPSWGGIISEGKGLVMTHPYICAYPGFAIIITVLTFCILGDGVRDVLDPKLR</sequence>
<dbReference type="PANTHER" id="PTHR43386">
    <property type="entry name" value="OLIGOPEPTIDE TRANSPORT SYSTEM PERMEASE PROTEIN APPC"/>
    <property type="match status" value="1"/>
</dbReference>
<evidence type="ECO:0000256" key="4">
    <source>
        <dbReference type="ARBA" id="ARBA00022692"/>
    </source>
</evidence>
<evidence type="ECO:0000313" key="10">
    <source>
        <dbReference type="Proteomes" id="UP000245423"/>
    </source>
</evidence>
<reference evidence="9 10" key="1">
    <citation type="submission" date="2016-11" db="EMBL/GenBank/DDBJ databases">
        <authorList>
            <person name="Manzoor S."/>
        </authorList>
    </citation>
    <scope>NUCLEOTIDE SEQUENCE [LARGE SCALE GENOMIC DNA]</scope>
    <source>
        <strain evidence="9">Clostridium ultunense strain Esp</strain>
    </source>
</reference>
<feature type="transmembrane region" description="Helical" evidence="7">
    <location>
        <begin position="247"/>
        <end position="269"/>
    </location>
</feature>
<dbReference type="InterPro" id="IPR000515">
    <property type="entry name" value="MetI-like"/>
</dbReference>
<evidence type="ECO:0000256" key="6">
    <source>
        <dbReference type="ARBA" id="ARBA00023136"/>
    </source>
</evidence>
<keyword evidence="3" id="KW-1003">Cell membrane</keyword>
<evidence type="ECO:0000256" key="7">
    <source>
        <dbReference type="RuleBase" id="RU363032"/>
    </source>
</evidence>
<gene>
    <name evidence="9" type="primary">yliD</name>
    <name evidence="9" type="ORF">CUESP1_0304</name>
</gene>
<dbReference type="PANTHER" id="PTHR43386:SF6">
    <property type="entry name" value="ABC TRANSPORTER PERMEASE PROTEIN"/>
    <property type="match status" value="1"/>
</dbReference>
<comment type="subcellular location">
    <subcellularLocation>
        <location evidence="1 7">Cell membrane</location>
        <topology evidence="1 7">Multi-pass membrane protein</topology>
    </subcellularLocation>
</comment>
<dbReference type="Proteomes" id="UP000245423">
    <property type="component" value="Chromosome 1"/>
</dbReference>
<comment type="similarity">
    <text evidence="7">Belongs to the binding-protein-dependent transport system permease family.</text>
</comment>
<protein>
    <submittedName>
        <fullName evidence="9">Putative peptide transporter permease subunit: membrane component of ABC superfamily</fullName>
    </submittedName>
</protein>
<dbReference type="CDD" id="cd06261">
    <property type="entry name" value="TM_PBP2"/>
    <property type="match status" value="1"/>
</dbReference>
<keyword evidence="2 7" id="KW-0813">Transport</keyword>
<dbReference type="InterPro" id="IPR050366">
    <property type="entry name" value="BP-dependent_transpt_permease"/>
</dbReference>
<keyword evidence="10" id="KW-1185">Reference proteome</keyword>
<keyword evidence="6 7" id="KW-0472">Membrane</keyword>
<evidence type="ECO:0000256" key="3">
    <source>
        <dbReference type="ARBA" id="ARBA00022475"/>
    </source>
</evidence>
<dbReference type="AlphaFoldDB" id="M1ZG69"/>
<feature type="domain" description="ABC transmembrane type-1" evidence="8">
    <location>
        <begin position="78"/>
        <end position="266"/>
    </location>
</feature>
<feature type="transmembrane region" description="Helical" evidence="7">
    <location>
        <begin position="139"/>
        <end position="159"/>
    </location>
</feature>
<dbReference type="GO" id="GO:0005886">
    <property type="term" value="C:plasma membrane"/>
    <property type="evidence" value="ECO:0007669"/>
    <property type="project" value="UniProtKB-SubCell"/>
</dbReference>
<dbReference type="EMBL" id="LT669839">
    <property type="protein sequence ID" value="SHD75698.1"/>
    <property type="molecule type" value="Genomic_DNA"/>
</dbReference>
<evidence type="ECO:0000259" key="8">
    <source>
        <dbReference type="PROSITE" id="PS50928"/>
    </source>
</evidence>
<dbReference type="Gene3D" id="1.10.3720.10">
    <property type="entry name" value="MetI-like"/>
    <property type="match status" value="1"/>
</dbReference>
<accession>M1ZG69</accession>
<dbReference type="PROSITE" id="PS50928">
    <property type="entry name" value="ABC_TM1"/>
    <property type="match status" value="1"/>
</dbReference>